<dbReference type="GO" id="GO:0005576">
    <property type="term" value="C:extracellular region"/>
    <property type="evidence" value="ECO:0007669"/>
    <property type="project" value="UniProtKB-SubCell"/>
</dbReference>
<dbReference type="PANTHER" id="PTHR14447:SF0">
    <property type="entry name" value="UROTENSIN-2"/>
    <property type="match status" value="1"/>
</dbReference>
<evidence type="ECO:0000313" key="11">
    <source>
        <dbReference type="Ensembl" id="ENSAMXP00005005515.1"/>
    </source>
</evidence>
<sequence>MLWKLSLSCALLLTVLEPLLGHPIAHSADIMSYTGPVLVEEDQLVSPEELSYSDQAHLSQAVPYPALLTGDIDREGLRAASFVPSQAVKEILLEKPLLNPLSHFLGGRKQYQKRGGNTDCFWKYCV</sequence>
<keyword evidence="4" id="KW-0165">Cleavage on pair of basic residues</keyword>
<evidence type="ECO:0000313" key="12">
    <source>
        <dbReference type="Proteomes" id="UP000694621"/>
    </source>
</evidence>
<reference evidence="10 13" key="1">
    <citation type="submission" date="2021-07" db="EMBL/GenBank/DDBJ databases">
        <authorList>
            <person name="Imarazene B."/>
            <person name="Zahm M."/>
            <person name="Klopp C."/>
            <person name="Cabau C."/>
            <person name="Beille S."/>
            <person name="Jouanno E."/>
            <person name="Castinel A."/>
            <person name="Lluch J."/>
            <person name="Gil L."/>
            <person name="Kuchtly C."/>
            <person name="Lopez Roques C."/>
            <person name="Donnadieu C."/>
            <person name="Parrinello H."/>
            <person name="Journot L."/>
            <person name="Du K."/>
            <person name="Schartl M."/>
            <person name="Retaux S."/>
            <person name="Guiguen Y."/>
        </authorList>
    </citation>
    <scope>NUCLEOTIDE SEQUENCE [LARGE SCALE GENOMIC DNA]</scope>
    <source>
        <strain evidence="10">Pach_M1</strain>
        <tissue evidence="10">Testis</tissue>
    </source>
</reference>
<proteinExistence type="inferred from homology"/>
<dbReference type="OrthoDB" id="8894951at2759"/>
<dbReference type="KEGG" id="amex:103023081"/>
<dbReference type="Ensembl" id="ENSAMXT00005006297.1">
    <property type="protein sequence ID" value="ENSAMXP00005005515.1"/>
    <property type="gene ID" value="ENSAMXG00005003386.1"/>
</dbReference>
<evidence type="ECO:0000256" key="1">
    <source>
        <dbReference type="ARBA" id="ARBA00004613"/>
    </source>
</evidence>
<evidence type="ECO:0000256" key="3">
    <source>
        <dbReference type="ARBA" id="ARBA00022525"/>
    </source>
</evidence>
<evidence type="ECO:0000313" key="10">
    <source>
        <dbReference type="EMBL" id="KAG9260253.1"/>
    </source>
</evidence>
<dbReference type="RefSeq" id="XP_007251487.3">
    <property type="nucleotide sequence ID" value="XM_007251425.3"/>
</dbReference>
<evidence type="ECO:0000256" key="9">
    <source>
        <dbReference type="SAM" id="SignalP"/>
    </source>
</evidence>
<dbReference type="AlphaFoldDB" id="A0A8B9H084"/>
<evidence type="ECO:0000256" key="4">
    <source>
        <dbReference type="ARBA" id="ARBA00022685"/>
    </source>
</evidence>
<comment type="similarity">
    <text evidence="2 8">Belongs to the urotensin-2 family.</text>
</comment>
<dbReference type="Proteomes" id="UP000694621">
    <property type="component" value="Unplaced"/>
</dbReference>
<feature type="signal peptide" evidence="9">
    <location>
        <begin position="1"/>
        <end position="21"/>
    </location>
</feature>
<keyword evidence="5 8" id="KW-0372">Hormone</keyword>
<dbReference type="Proteomes" id="UP000752171">
    <property type="component" value="Unassembled WGS sequence"/>
</dbReference>
<dbReference type="Pfam" id="PF02083">
    <property type="entry name" value="Urotensin_II"/>
    <property type="match status" value="1"/>
</dbReference>
<evidence type="ECO:0000256" key="2">
    <source>
        <dbReference type="ARBA" id="ARBA00006719"/>
    </source>
</evidence>
<name>A0A8B9H084_ASTMX</name>
<evidence type="ECO:0000256" key="7">
    <source>
        <dbReference type="ARBA" id="ARBA00023157"/>
    </source>
</evidence>
<dbReference type="GO" id="GO:0097746">
    <property type="term" value="P:blood vessel diameter maintenance"/>
    <property type="evidence" value="ECO:0007669"/>
    <property type="project" value="InterPro"/>
</dbReference>
<gene>
    <name evidence="11" type="primary">uts2b</name>
    <name evidence="10" type="synonym">UTS2B</name>
    <name evidence="10" type="ORF">AMEX_G26487</name>
</gene>
<evidence type="ECO:0000313" key="13">
    <source>
        <dbReference type="Proteomes" id="UP000752171"/>
    </source>
</evidence>
<comment type="subcellular location">
    <subcellularLocation>
        <location evidence="1 8">Secreted</location>
    </subcellularLocation>
</comment>
<keyword evidence="3" id="KW-0964">Secreted</keyword>
<feature type="chain" id="PRO_5044668839" evidence="9">
    <location>
        <begin position="22"/>
        <end position="126"/>
    </location>
</feature>
<dbReference type="GO" id="GO:0005179">
    <property type="term" value="F:hormone activity"/>
    <property type="evidence" value="ECO:0007669"/>
    <property type="project" value="UniProtKB-KW"/>
</dbReference>
<dbReference type="GO" id="GO:0008217">
    <property type="term" value="P:regulation of blood pressure"/>
    <property type="evidence" value="ECO:0007669"/>
    <property type="project" value="InterPro"/>
</dbReference>
<keyword evidence="6 9" id="KW-0732">Signal</keyword>
<evidence type="ECO:0000256" key="8">
    <source>
        <dbReference type="RuleBase" id="RU000636"/>
    </source>
</evidence>
<dbReference type="PANTHER" id="PTHR14447">
    <property type="entry name" value="UROTENSIN 2"/>
    <property type="match status" value="1"/>
</dbReference>
<dbReference type="EMBL" id="JAICCE010000024">
    <property type="protein sequence ID" value="KAG9260253.1"/>
    <property type="molecule type" value="Genomic_DNA"/>
</dbReference>
<dbReference type="CTD" id="257313"/>
<dbReference type="PROSITE" id="PS00984">
    <property type="entry name" value="UROTENSIN_II"/>
    <property type="match status" value="1"/>
</dbReference>
<keyword evidence="7" id="KW-1015">Disulfide bond</keyword>
<evidence type="ECO:0000256" key="5">
    <source>
        <dbReference type="ARBA" id="ARBA00022702"/>
    </source>
</evidence>
<dbReference type="GeneID" id="103023081"/>
<dbReference type="OMA" id="KCSHLFS"/>
<evidence type="ECO:0000256" key="6">
    <source>
        <dbReference type="ARBA" id="ARBA00022729"/>
    </source>
</evidence>
<protein>
    <submittedName>
        <fullName evidence="10">Prepro-urotensin II-beta-like</fullName>
    </submittedName>
    <submittedName>
        <fullName evidence="11">Urotensin 2B</fullName>
    </submittedName>
</protein>
<accession>A0A8B9H084</accession>
<organism evidence="11 12">
    <name type="scientific">Astyanax mexicanus</name>
    <name type="common">Blind cave fish</name>
    <name type="synonym">Astyanax fasciatus mexicanus</name>
    <dbReference type="NCBI Taxonomy" id="7994"/>
    <lineage>
        <taxon>Eukaryota</taxon>
        <taxon>Metazoa</taxon>
        <taxon>Chordata</taxon>
        <taxon>Craniata</taxon>
        <taxon>Vertebrata</taxon>
        <taxon>Euteleostomi</taxon>
        <taxon>Actinopterygii</taxon>
        <taxon>Neopterygii</taxon>
        <taxon>Teleostei</taxon>
        <taxon>Ostariophysi</taxon>
        <taxon>Characiformes</taxon>
        <taxon>Characoidei</taxon>
        <taxon>Acestrorhamphidae</taxon>
        <taxon>Acestrorhamphinae</taxon>
        <taxon>Astyanax</taxon>
    </lineage>
</organism>
<reference evidence="11" key="2">
    <citation type="submission" date="2025-05" db="UniProtKB">
        <authorList>
            <consortium name="Ensembl"/>
        </authorList>
    </citation>
    <scope>IDENTIFICATION</scope>
</reference>
<dbReference type="InterPro" id="IPR001483">
    <property type="entry name" value="Urotensin_II"/>
</dbReference>